<sequence length="219" mass="22537">MTPDRRGANAQLGPTAATRLVVAAVLGAASGVAAGTVVDWPIGLLLGWIVAAGVYVGWMWITIGHMDGAATAAHAAREDPGRRPVHLIVNGAALVSLGAVALLLVGRSGGAAAEVGRALLSVASVALAWATVHTAFTARYAHLYYTSTAPVVDFGAVTHPSYTDFAYLAFTVGMTFQVSDTQLKTTDMRRAVLEHALFSYLIGVVAIAATVNLLAGLKG</sequence>
<name>A0A7J9UTD2_9MICO</name>
<keyword evidence="3" id="KW-1185">Reference proteome</keyword>
<feature type="transmembrane region" description="Helical" evidence="1">
    <location>
        <begin position="118"/>
        <end position="136"/>
    </location>
</feature>
<evidence type="ECO:0000313" key="2">
    <source>
        <dbReference type="EMBL" id="MPV87858.1"/>
    </source>
</evidence>
<gene>
    <name evidence="2" type="ORF">GB882_04210</name>
</gene>
<dbReference type="EMBL" id="WHPD01000922">
    <property type="protein sequence ID" value="MPV87858.1"/>
    <property type="molecule type" value="Genomic_DNA"/>
</dbReference>
<dbReference type="OrthoDB" id="64737at2"/>
<reference evidence="2 3" key="1">
    <citation type="submission" date="2019-10" db="EMBL/GenBank/DDBJ databases">
        <title>Georgenia wutianyii sp. nov. and Georgenia yuyongxinii sp. nov. isolated from plateau pika (Ochotona curzoniae) in the Qinghai-Tibet plateau of China.</title>
        <authorList>
            <person name="Tian Z."/>
        </authorList>
    </citation>
    <scope>NUCLEOTIDE SEQUENCE [LARGE SCALE GENOMIC DNA]</scope>
    <source>
        <strain evidence="2 3">JCM 15130</strain>
    </source>
</reference>
<evidence type="ECO:0000256" key="1">
    <source>
        <dbReference type="SAM" id="Phobius"/>
    </source>
</evidence>
<protein>
    <submittedName>
        <fullName evidence="2">DUF1345 domain-containing protein</fullName>
    </submittedName>
</protein>
<proteinExistence type="predicted"/>
<feature type="transmembrane region" description="Helical" evidence="1">
    <location>
        <begin position="45"/>
        <end position="65"/>
    </location>
</feature>
<dbReference type="InterPro" id="IPR009781">
    <property type="entry name" value="DUF1345"/>
</dbReference>
<dbReference type="AlphaFoldDB" id="A0A7J9UTD2"/>
<evidence type="ECO:0000313" key="3">
    <source>
        <dbReference type="Proteomes" id="UP000429644"/>
    </source>
</evidence>
<comment type="caution">
    <text evidence="2">The sequence shown here is derived from an EMBL/GenBank/DDBJ whole genome shotgun (WGS) entry which is preliminary data.</text>
</comment>
<dbReference type="Pfam" id="PF07077">
    <property type="entry name" value="DUF1345"/>
    <property type="match status" value="1"/>
</dbReference>
<feature type="transmembrane region" description="Helical" evidence="1">
    <location>
        <begin position="20"/>
        <end position="38"/>
    </location>
</feature>
<dbReference type="RefSeq" id="WP_152230484.1">
    <property type="nucleotide sequence ID" value="NZ_BAAAOT010000002.1"/>
</dbReference>
<keyword evidence="1" id="KW-0472">Membrane</keyword>
<keyword evidence="1" id="KW-0812">Transmembrane</keyword>
<keyword evidence="1" id="KW-1133">Transmembrane helix</keyword>
<dbReference type="Proteomes" id="UP000429644">
    <property type="component" value="Unassembled WGS sequence"/>
</dbReference>
<feature type="transmembrane region" description="Helical" evidence="1">
    <location>
        <begin position="197"/>
        <end position="217"/>
    </location>
</feature>
<feature type="transmembrane region" description="Helical" evidence="1">
    <location>
        <begin position="85"/>
        <end position="106"/>
    </location>
</feature>
<organism evidence="2 3">
    <name type="scientific">Georgenia ruanii</name>
    <dbReference type="NCBI Taxonomy" id="348442"/>
    <lineage>
        <taxon>Bacteria</taxon>
        <taxon>Bacillati</taxon>
        <taxon>Actinomycetota</taxon>
        <taxon>Actinomycetes</taxon>
        <taxon>Micrococcales</taxon>
        <taxon>Bogoriellaceae</taxon>
        <taxon>Georgenia</taxon>
    </lineage>
</organism>
<accession>A0A7J9UTD2</accession>